<gene>
    <name evidence="1" type="ORF">CI238_01356</name>
</gene>
<accession>A0A166ZVD2</accession>
<dbReference type="EMBL" id="LFIW01002106">
    <property type="protein sequence ID" value="KZL79419.1"/>
    <property type="molecule type" value="Genomic_DNA"/>
</dbReference>
<keyword evidence="2" id="KW-1185">Reference proteome</keyword>
<dbReference type="AlphaFoldDB" id="A0A166ZVD2"/>
<dbReference type="Proteomes" id="UP000076584">
    <property type="component" value="Unassembled WGS sequence"/>
</dbReference>
<name>A0A166ZVD2_COLIC</name>
<evidence type="ECO:0000313" key="1">
    <source>
        <dbReference type="EMBL" id="KZL79419.1"/>
    </source>
</evidence>
<proteinExistence type="predicted"/>
<sequence>LSGGDARPAFKCRSTSAELVGLSDGRVDPWNDVDDSRMPRQWRPARPHTRRCVVAGISQVGGIPCLLKRNLEDPNATKTIPCFKQPSQASQAVPSRPIKHYLVLVSRRR</sequence>
<reference evidence="1 2" key="1">
    <citation type="submission" date="2015-06" db="EMBL/GenBank/DDBJ databases">
        <title>Survival trade-offs in plant roots during colonization by closely related pathogenic and mutualistic fungi.</title>
        <authorList>
            <person name="Hacquard S."/>
            <person name="Kracher B."/>
            <person name="Hiruma K."/>
            <person name="Weinman A."/>
            <person name="Muench P."/>
            <person name="Garrido Oter R."/>
            <person name="Ver Loren van Themaat E."/>
            <person name="Dallerey J.-F."/>
            <person name="Damm U."/>
            <person name="Henrissat B."/>
            <person name="Lespinet O."/>
            <person name="Thon M."/>
            <person name="Kemen E."/>
            <person name="McHardy A.C."/>
            <person name="Schulze-Lefert P."/>
            <person name="O'Connell R.J."/>
        </authorList>
    </citation>
    <scope>NUCLEOTIDE SEQUENCE [LARGE SCALE GENOMIC DNA]</scope>
    <source>
        <strain evidence="1 2">MAFF 238704</strain>
    </source>
</reference>
<feature type="non-terminal residue" evidence="1">
    <location>
        <position position="1"/>
    </location>
</feature>
<organism evidence="1 2">
    <name type="scientific">Colletotrichum incanum</name>
    <name type="common">Soybean anthracnose fungus</name>
    <dbReference type="NCBI Taxonomy" id="1573173"/>
    <lineage>
        <taxon>Eukaryota</taxon>
        <taxon>Fungi</taxon>
        <taxon>Dikarya</taxon>
        <taxon>Ascomycota</taxon>
        <taxon>Pezizomycotina</taxon>
        <taxon>Sordariomycetes</taxon>
        <taxon>Hypocreomycetidae</taxon>
        <taxon>Glomerellales</taxon>
        <taxon>Glomerellaceae</taxon>
        <taxon>Colletotrichum</taxon>
        <taxon>Colletotrichum spaethianum species complex</taxon>
    </lineage>
</organism>
<protein>
    <submittedName>
        <fullName evidence="1">Uncharacterized protein</fullName>
    </submittedName>
</protein>
<evidence type="ECO:0000313" key="2">
    <source>
        <dbReference type="Proteomes" id="UP000076584"/>
    </source>
</evidence>
<comment type="caution">
    <text evidence="1">The sequence shown here is derived from an EMBL/GenBank/DDBJ whole genome shotgun (WGS) entry which is preliminary data.</text>
</comment>